<reference evidence="3 4" key="1">
    <citation type="submission" date="2020-01" db="EMBL/GenBank/DDBJ databases">
        <title>Anaeroalcalibacter tamaniensis gen. nov., sp. nov., moderately halophilic strictly anaerobic fermenter bacterium from mud volcano of Taman peninsula.</title>
        <authorList>
            <person name="Frolova A."/>
            <person name="Merkel A.Y."/>
            <person name="Slobodkin A.I."/>
        </authorList>
    </citation>
    <scope>NUCLEOTIDE SEQUENCE [LARGE SCALE GENOMIC DNA]</scope>
    <source>
        <strain evidence="3 4">F-3ap</strain>
    </source>
</reference>
<dbReference type="RefSeq" id="WP_162369711.1">
    <property type="nucleotide sequence ID" value="NZ_JAAEEH010000008.1"/>
</dbReference>
<comment type="similarity">
    <text evidence="1 2">Belongs to the short-chain dehydrogenases/reductases (SDR) family.</text>
</comment>
<gene>
    <name evidence="3" type="ORF">GXN74_04380</name>
</gene>
<dbReference type="Proteomes" id="UP000461585">
    <property type="component" value="Unassembled WGS sequence"/>
</dbReference>
<dbReference type="Gene3D" id="3.40.50.720">
    <property type="entry name" value="NAD(P)-binding Rossmann-like Domain"/>
    <property type="match status" value="1"/>
</dbReference>
<dbReference type="InterPro" id="IPR020904">
    <property type="entry name" value="Sc_DH/Rdtase_CS"/>
</dbReference>
<dbReference type="GO" id="GO:0016491">
    <property type="term" value="F:oxidoreductase activity"/>
    <property type="evidence" value="ECO:0007669"/>
    <property type="project" value="TreeGrafter"/>
</dbReference>
<evidence type="ECO:0000313" key="4">
    <source>
        <dbReference type="Proteomes" id="UP000461585"/>
    </source>
</evidence>
<dbReference type="GO" id="GO:0008202">
    <property type="term" value="P:steroid metabolic process"/>
    <property type="evidence" value="ECO:0007669"/>
    <property type="project" value="TreeGrafter"/>
</dbReference>
<dbReference type="PROSITE" id="PS00061">
    <property type="entry name" value="ADH_SHORT"/>
    <property type="match status" value="1"/>
</dbReference>
<dbReference type="PANTHER" id="PTHR43313:SF1">
    <property type="entry name" value="3BETA-HYDROXYSTEROID DEHYDROGENASE DHS-16"/>
    <property type="match status" value="1"/>
</dbReference>
<dbReference type="PRINTS" id="PR00080">
    <property type="entry name" value="SDRFAMILY"/>
</dbReference>
<proteinExistence type="inferred from homology"/>
<comment type="caution">
    <text evidence="3">The sequence shown here is derived from an EMBL/GenBank/DDBJ whole genome shotgun (WGS) entry which is preliminary data.</text>
</comment>
<organism evidence="3 4">
    <name type="scientific">Anaerotalea alkaliphila</name>
    <dbReference type="NCBI Taxonomy" id="2662126"/>
    <lineage>
        <taxon>Bacteria</taxon>
        <taxon>Bacillati</taxon>
        <taxon>Bacillota</taxon>
        <taxon>Clostridia</taxon>
        <taxon>Eubacteriales</taxon>
        <taxon>Anaerotalea</taxon>
    </lineage>
</organism>
<dbReference type="SUPFAM" id="SSF51735">
    <property type="entry name" value="NAD(P)-binding Rossmann-fold domains"/>
    <property type="match status" value="1"/>
</dbReference>
<name>A0A7X5HUT8_9FIRM</name>
<dbReference type="AlphaFoldDB" id="A0A7X5HUT8"/>
<sequence>MKRPARLVVVTGCDTGIGKELVKVLLRKGCVVAASYLETNPFPKDPRIHVRKMDLRKPAEVEEFCRFAKDLCNRRGVRLKAVVANAGVALGGPVEDLPMDIYRESFEINFFGTVAVVQAMIPQLERDKGRILVVGSLAGRIAMPFLSPYAASKHALEGFCDSLRREMKPWGVETILVEPAAVATPIWNKAKRQDTSFVQEKYKKSLQRFKETFVEGGNAGMDPAAAAARIGELLWVKKPRDRYIVAKDKARSRLLLLVSRSLLDKGIVKKYMEF</sequence>
<evidence type="ECO:0000256" key="1">
    <source>
        <dbReference type="ARBA" id="ARBA00006484"/>
    </source>
</evidence>
<dbReference type="InterPro" id="IPR036291">
    <property type="entry name" value="NAD(P)-bd_dom_sf"/>
</dbReference>
<dbReference type="InterPro" id="IPR002347">
    <property type="entry name" value="SDR_fam"/>
</dbReference>
<dbReference type="PRINTS" id="PR00081">
    <property type="entry name" value="GDHRDH"/>
</dbReference>
<protein>
    <submittedName>
        <fullName evidence="3">SDR family NAD(P)-dependent oxidoreductase</fullName>
    </submittedName>
</protein>
<keyword evidence="4" id="KW-1185">Reference proteome</keyword>
<evidence type="ECO:0000313" key="3">
    <source>
        <dbReference type="EMBL" id="NDL66985.1"/>
    </source>
</evidence>
<accession>A0A7X5HUT8</accession>
<dbReference type="EMBL" id="JAAEEH010000008">
    <property type="protein sequence ID" value="NDL66985.1"/>
    <property type="molecule type" value="Genomic_DNA"/>
</dbReference>
<dbReference type="PANTHER" id="PTHR43313">
    <property type="entry name" value="SHORT-CHAIN DEHYDROGENASE/REDUCTASE FAMILY 9C"/>
    <property type="match status" value="1"/>
</dbReference>
<dbReference type="Pfam" id="PF00106">
    <property type="entry name" value="adh_short"/>
    <property type="match status" value="1"/>
</dbReference>
<evidence type="ECO:0000256" key="2">
    <source>
        <dbReference type="RuleBase" id="RU000363"/>
    </source>
</evidence>